<dbReference type="GO" id="GO:0016747">
    <property type="term" value="F:acyltransferase activity, transferring groups other than amino-acyl groups"/>
    <property type="evidence" value="ECO:0007669"/>
    <property type="project" value="InterPro"/>
</dbReference>
<evidence type="ECO:0000256" key="7">
    <source>
        <dbReference type="ARBA" id="ARBA00022605"/>
    </source>
</evidence>
<keyword evidence="10" id="KW-0511">Multifunctional enzyme</keyword>
<comment type="pathway">
    <text evidence="3 12 14">Amino-acid biosynthesis; L-arginine biosynthesis; L-arginine from L-ornithine and carbamoyl phosphate: step 3/3.</text>
</comment>
<dbReference type="UniPathway" id="UPA00068">
    <property type="reaction ID" value="UER00114"/>
</dbReference>
<keyword evidence="5 12" id="KW-0963">Cytoplasm</keyword>
<keyword evidence="17" id="KW-1185">Reference proteome</keyword>
<evidence type="ECO:0000256" key="14">
    <source>
        <dbReference type="PIRNR" id="PIRNR036456"/>
    </source>
</evidence>
<organism evidence="16 17">
    <name type="scientific">Photobacterium aphoticum</name>
    <dbReference type="NCBI Taxonomy" id="754436"/>
    <lineage>
        <taxon>Bacteria</taxon>
        <taxon>Pseudomonadati</taxon>
        <taxon>Pseudomonadota</taxon>
        <taxon>Gammaproteobacteria</taxon>
        <taxon>Vibrionales</taxon>
        <taxon>Vibrionaceae</taxon>
        <taxon>Photobacterium</taxon>
    </lineage>
</organism>
<dbReference type="HAMAP" id="MF_00006">
    <property type="entry name" value="Arg_succ_lyase"/>
    <property type="match status" value="1"/>
</dbReference>
<dbReference type="InterPro" id="IPR008948">
    <property type="entry name" value="L-Aspartase-like"/>
</dbReference>
<dbReference type="Gene3D" id="1.10.40.30">
    <property type="entry name" value="Fumarase/aspartase (C-terminal domain)"/>
    <property type="match status" value="1"/>
</dbReference>
<keyword evidence="9 12" id="KW-0456">Lyase</keyword>
<evidence type="ECO:0000256" key="2">
    <source>
        <dbReference type="ARBA" id="ARBA00004496"/>
    </source>
</evidence>
<dbReference type="InterPro" id="IPR000182">
    <property type="entry name" value="GNAT_dom"/>
</dbReference>
<dbReference type="InterPro" id="IPR020557">
    <property type="entry name" value="Fumarate_lyase_CS"/>
</dbReference>
<dbReference type="SUPFAM" id="SSF48557">
    <property type="entry name" value="L-aspartase-like"/>
    <property type="match status" value="1"/>
</dbReference>
<dbReference type="OrthoDB" id="9769623at2"/>
<dbReference type="InterPro" id="IPR009049">
    <property type="entry name" value="Argininosuccinate_lyase"/>
</dbReference>
<sequence length="625" mass="69653">MALWGGRFSQAADTRFKQFNDSLRFDYRLAEQDIVGSIAWSKALRQVNVLTDDEQQTLELALNELKLAVMEDPAQILQSDAEDIHSWVEQQLISKVGDLGKKLHTGRSRNDQVATDLKLWCRQQGHQLLLMLDHLQNQLVSVARAHQGTVLPGYTHLQRAQPVTFAHWCLAYVEMFERDYSRLHDALERLDTCPLGSGALAGTAYPMDREALAHSLGFHRATRNSLDSVSDRDHVMELLSTASISMLHLSRMAEDLIFYNSGESNFIELADTVTSGSSLMPQKKNPDALELIRGKCGRVYGAMTGMMMTVKALPLAYNKDMQEDKEGLFDALDSWHECMEMAALCFDGIKVNEARTLEAAMQGYSNATELADYLVAKGIPFREAHHIVGVAVVAAIAKGCALEELSLAEMQTFSPVIEEDVYPILTIESCLEKRCALGGVAPFQVEYAINQAQSRLTQRYSPSVKVRGARLTDLDAIEGMVVYWAGLGENLPRMRNELVRDIGSFAVVEQHGTVTGCASLYVYDSGLAEIRSLGVEAGWQHQGQGRAIVNHLLEKARQMAIQKVFVLTRVPEFFMKQGFVPTSKTLLPEKVMKDCDRCPRQHACDEVALEVRLDQEQRIASVNVA</sequence>
<protein>
    <recommendedName>
        <fullName evidence="12 13">Argininosuccinate lyase</fullName>
        <shortName evidence="12">ASAL</shortName>
        <ecNumber evidence="12 13">4.3.2.1</ecNumber>
    </recommendedName>
    <alternativeName>
        <fullName evidence="12">Arginosuccinase</fullName>
    </alternativeName>
</protein>
<dbReference type="SUPFAM" id="SSF55729">
    <property type="entry name" value="Acyl-CoA N-acyltransferases (Nat)"/>
    <property type="match status" value="1"/>
</dbReference>
<evidence type="ECO:0000313" key="16">
    <source>
        <dbReference type="EMBL" id="KLU99629.1"/>
    </source>
</evidence>
<dbReference type="InterPro" id="IPR000362">
    <property type="entry name" value="Fumarate_lyase_fam"/>
</dbReference>
<dbReference type="Gene3D" id="3.40.630.30">
    <property type="match status" value="1"/>
</dbReference>
<dbReference type="CDD" id="cd04301">
    <property type="entry name" value="NAT_SF"/>
    <property type="match status" value="1"/>
</dbReference>
<dbReference type="InterPro" id="IPR024083">
    <property type="entry name" value="Fumarase/histidase_N"/>
</dbReference>
<dbReference type="GO" id="GO:0042450">
    <property type="term" value="P:L-arginine biosynthetic process via ornithine"/>
    <property type="evidence" value="ECO:0007669"/>
    <property type="project" value="UniProtKB-UniRule"/>
</dbReference>
<dbReference type="NCBIfam" id="NF008964">
    <property type="entry name" value="PRK12308.1"/>
    <property type="match status" value="1"/>
</dbReference>
<dbReference type="NCBIfam" id="TIGR00838">
    <property type="entry name" value="argH"/>
    <property type="match status" value="1"/>
</dbReference>
<comment type="subcellular location">
    <subcellularLocation>
        <location evidence="2 12 14">Cytoplasm</location>
    </subcellularLocation>
</comment>
<dbReference type="FunFam" id="1.20.200.10:FF:000006">
    <property type="entry name" value="Argininosuccinate lyase"/>
    <property type="match status" value="1"/>
</dbReference>
<dbReference type="InterPro" id="IPR022761">
    <property type="entry name" value="Fumarate_lyase_N"/>
</dbReference>
<dbReference type="FunFam" id="1.10.40.30:FF:000001">
    <property type="entry name" value="Argininosuccinate lyase"/>
    <property type="match status" value="1"/>
</dbReference>
<dbReference type="PRINTS" id="PR00149">
    <property type="entry name" value="FUMRATELYASE"/>
</dbReference>
<dbReference type="EMBL" id="LDOV01000029">
    <property type="protein sequence ID" value="KLU99629.1"/>
    <property type="molecule type" value="Genomic_DNA"/>
</dbReference>
<evidence type="ECO:0000259" key="15">
    <source>
        <dbReference type="PROSITE" id="PS51186"/>
    </source>
</evidence>
<evidence type="ECO:0000256" key="3">
    <source>
        <dbReference type="ARBA" id="ARBA00004941"/>
    </source>
</evidence>
<evidence type="ECO:0000256" key="13">
    <source>
        <dbReference type="NCBIfam" id="TIGR00838"/>
    </source>
</evidence>
<evidence type="ECO:0000256" key="1">
    <source>
        <dbReference type="ARBA" id="ARBA00000985"/>
    </source>
</evidence>
<accession>A0A0J1GIW3</accession>
<keyword evidence="11 14" id="KW-0012">Acyltransferase</keyword>
<evidence type="ECO:0000256" key="6">
    <source>
        <dbReference type="ARBA" id="ARBA00022571"/>
    </source>
</evidence>
<dbReference type="PROSITE" id="PS00163">
    <property type="entry name" value="FUMARATE_LYASES"/>
    <property type="match status" value="1"/>
</dbReference>
<dbReference type="PIRSF" id="PIRSF036456">
    <property type="entry name" value="ASAL_AGS"/>
    <property type="match status" value="1"/>
</dbReference>
<name>A0A0J1GIW3_9GAMM</name>
<dbReference type="PANTHER" id="PTHR43814:SF1">
    <property type="entry name" value="ARGININOSUCCINATE LYASE"/>
    <property type="match status" value="1"/>
</dbReference>
<feature type="domain" description="N-acetyltransferase" evidence="15">
    <location>
        <begin position="464"/>
        <end position="614"/>
    </location>
</feature>
<dbReference type="EC" id="4.3.2.1" evidence="12 13"/>
<dbReference type="RefSeq" id="WP_047875487.1">
    <property type="nucleotide sequence ID" value="NZ_BMYC01000005.1"/>
</dbReference>
<keyword evidence="7 12" id="KW-0028">Amino-acid biosynthesis</keyword>
<dbReference type="PROSITE" id="PS51186">
    <property type="entry name" value="GNAT"/>
    <property type="match status" value="1"/>
</dbReference>
<gene>
    <name evidence="12" type="primary">argH</name>
    <name evidence="16" type="ORF">ABT58_16215</name>
</gene>
<proteinExistence type="inferred from homology"/>
<evidence type="ECO:0000256" key="11">
    <source>
        <dbReference type="ARBA" id="ARBA00023315"/>
    </source>
</evidence>
<evidence type="ECO:0000313" key="17">
    <source>
        <dbReference type="Proteomes" id="UP000036426"/>
    </source>
</evidence>
<reference evidence="16 17" key="1">
    <citation type="submission" date="2015-05" db="EMBL/GenBank/DDBJ databases">
        <title>Photobacterium galathea sp. nov.</title>
        <authorList>
            <person name="Machado H."/>
            <person name="Gram L."/>
        </authorList>
    </citation>
    <scope>NUCLEOTIDE SEQUENCE [LARGE SCALE GENOMIC DNA]</scope>
    <source>
        <strain evidence="16 17">DSM 25995</strain>
    </source>
</reference>
<dbReference type="Pfam" id="PF00583">
    <property type="entry name" value="Acetyltransf_1"/>
    <property type="match status" value="1"/>
</dbReference>
<evidence type="ECO:0000256" key="9">
    <source>
        <dbReference type="ARBA" id="ARBA00023239"/>
    </source>
</evidence>
<dbReference type="PRINTS" id="PR00145">
    <property type="entry name" value="ARGSUCLYASE"/>
</dbReference>
<dbReference type="InterPro" id="IPR011244">
    <property type="entry name" value="ASAL_AGS_AcTrfase"/>
</dbReference>
<dbReference type="InterPro" id="IPR029419">
    <property type="entry name" value="Arg_succ_lyase_C"/>
</dbReference>
<evidence type="ECO:0000256" key="4">
    <source>
        <dbReference type="ARBA" id="ARBA00005552"/>
    </source>
</evidence>
<comment type="catalytic activity">
    <reaction evidence="1 12">
        <text>2-(N(omega)-L-arginino)succinate = fumarate + L-arginine</text>
        <dbReference type="Rhea" id="RHEA:24020"/>
        <dbReference type="ChEBI" id="CHEBI:29806"/>
        <dbReference type="ChEBI" id="CHEBI:32682"/>
        <dbReference type="ChEBI" id="CHEBI:57472"/>
        <dbReference type="EC" id="4.3.2.1"/>
    </reaction>
</comment>
<dbReference type="Proteomes" id="UP000036426">
    <property type="component" value="Unassembled WGS sequence"/>
</dbReference>
<evidence type="ECO:0000256" key="8">
    <source>
        <dbReference type="ARBA" id="ARBA00022679"/>
    </source>
</evidence>
<dbReference type="InterPro" id="IPR016181">
    <property type="entry name" value="Acyl_CoA_acyltransferase"/>
</dbReference>
<dbReference type="CDD" id="cd01359">
    <property type="entry name" value="Argininosuccinate_lyase"/>
    <property type="match status" value="1"/>
</dbReference>
<dbReference type="GO" id="GO:0004056">
    <property type="term" value="F:argininosuccinate lyase activity"/>
    <property type="evidence" value="ECO:0007669"/>
    <property type="project" value="UniProtKB-UniRule"/>
</dbReference>
<dbReference type="GO" id="GO:0005829">
    <property type="term" value="C:cytosol"/>
    <property type="evidence" value="ECO:0007669"/>
    <property type="project" value="TreeGrafter"/>
</dbReference>
<comment type="similarity">
    <text evidence="4 14">In the N-terminal section; belongs to the lyase 1 family. Argininosuccinate lyase subfamily.</text>
</comment>
<dbReference type="Pfam" id="PF14698">
    <property type="entry name" value="ASL_C2"/>
    <property type="match status" value="1"/>
</dbReference>
<dbReference type="Pfam" id="PF00206">
    <property type="entry name" value="Lyase_1"/>
    <property type="match status" value="1"/>
</dbReference>
<comment type="similarity">
    <text evidence="12">Belongs to the lyase 1 family. Argininosuccinate lyase subfamily.</text>
</comment>
<evidence type="ECO:0000256" key="5">
    <source>
        <dbReference type="ARBA" id="ARBA00022490"/>
    </source>
</evidence>
<evidence type="ECO:0000256" key="12">
    <source>
        <dbReference type="HAMAP-Rule" id="MF_00006"/>
    </source>
</evidence>
<keyword evidence="6 12" id="KW-0055">Arginine biosynthesis</keyword>
<comment type="caution">
    <text evidence="16">The sequence shown here is derived from an EMBL/GenBank/DDBJ whole genome shotgun (WGS) entry which is preliminary data.</text>
</comment>
<dbReference type="AlphaFoldDB" id="A0A0J1GIW3"/>
<keyword evidence="8 14" id="KW-0808">Transferase</keyword>
<dbReference type="Gene3D" id="1.10.275.10">
    <property type="entry name" value="Fumarase/aspartase (N-terminal domain)"/>
    <property type="match status" value="1"/>
</dbReference>
<dbReference type="PANTHER" id="PTHR43814">
    <property type="entry name" value="ARGININOSUCCINATE LYASE"/>
    <property type="match status" value="1"/>
</dbReference>
<dbReference type="Gene3D" id="1.20.200.10">
    <property type="entry name" value="Fumarase/aspartase (Central domain)"/>
    <property type="match status" value="1"/>
</dbReference>
<evidence type="ECO:0000256" key="10">
    <source>
        <dbReference type="ARBA" id="ARBA00023268"/>
    </source>
</evidence>
<dbReference type="PATRIC" id="fig|754436.4.peg.3438"/>